<evidence type="ECO:0000256" key="4">
    <source>
        <dbReference type="ARBA" id="ARBA00023306"/>
    </source>
</evidence>
<dbReference type="PANTHER" id="PTHR16484:SF10">
    <property type="entry name" value="PARTITIONING DEFECTIVE 3 HOMOLOG"/>
    <property type="match status" value="1"/>
</dbReference>
<dbReference type="GO" id="GO:0016324">
    <property type="term" value="C:apical plasma membrane"/>
    <property type="evidence" value="ECO:0007669"/>
    <property type="project" value="TreeGrafter"/>
</dbReference>
<dbReference type="OrthoDB" id="6264899at2759"/>
<feature type="compositionally biased region" description="Polar residues" evidence="5">
    <location>
        <begin position="132"/>
        <end position="145"/>
    </location>
</feature>
<dbReference type="SUPFAM" id="SSF50156">
    <property type="entry name" value="PDZ domain-like"/>
    <property type="match status" value="3"/>
</dbReference>
<evidence type="ECO:0000256" key="2">
    <source>
        <dbReference type="ARBA" id="ARBA00022618"/>
    </source>
</evidence>
<feature type="compositionally biased region" description="Low complexity" evidence="5">
    <location>
        <begin position="116"/>
        <end position="125"/>
    </location>
</feature>
<keyword evidence="8" id="KW-1185">Reference proteome</keyword>
<evidence type="ECO:0000256" key="1">
    <source>
        <dbReference type="ARBA" id="ARBA00005358"/>
    </source>
</evidence>
<comment type="caution">
    <text evidence="7">The sequence shown here is derived from an EMBL/GenBank/DDBJ whole genome shotgun (WGS) entry which is preliminary data.</text>
</comment>
<dbReference type="SMART" id="SM00228">
    <property type="entry name" value="PDZ"/>
    <property type="match status" value="2"/>
</dbReference>
<feature type="region of interest" description="Disordered" evidence="5">
    <location>
        <begin position="105"/>
        <end position="145"/>
    </location>
</feature>
<feature type="compositionally biased region" description="Low complexity" evidence="5">
    <location>
        <begin position="175"/>
        <end position="184"/>
    </location>
</feature>
<comment type="similarity">
    <text evidence="1">Belongs to the PAR3 family.</text>
</comment>
<keyword evidence="2" id="KW-0132">Cell division</keyword>
<dbReference type="Proteomes" id="UP000518266">
    <property type="component" value="Unassembled WGS sequence"/>
</dbReference>
<feature type="domain" description="PDZ" evidence="6">
    <location>
        <begin position="447"/>
        <end position="521"/>
    </location>
</feature>
<dbReference type="GO" id="GO:0051301">
    <property type="term" value="P:cell division"/>
    <property type="evidence" value="ECO:0007669"/>
    <property type="project" value="UniProtKB-KW"/>
</dbReference>
<dbReference type="CDD" id="cd23058">
    <property type="entry name" value="PDZ2_Par3-like"/>
    <property type="match status" value="1"/>
</dbReference>
<sequence>MWARARSVSAVVRSGWIVGNFVQRKMKVTVCFGRTRVVVPCGDGNIKVESLIEQAAMRYKKAIAKDPSYWIQVHRLEHGDGGILDLDDMLCDVVDDKDRLVAVYEEQDPHNGGDGTSASSTGTQSPEPFVSGMSSASAFQPYQTTSEIEVTPSALRSSMPLHVRRSSDPSLADLVPGEVPVGPEEPSRKNPARWSTTVGFQKHKHKPNVTAGTGTGTGSLERKGRGGNAYRSLPRDTSGWPTQFQREPVEVSNGGGPLGIHVVPLSSHDIRTQGLLVKRLEPGGKAEQERLFQENDCIVKINQGDIRHLRFEQAQNIFKQAMRGQAILFHVVPAAFKRHYEMLFIQSELSPPHPNRVRFSQDSQPPRDRSSLVGGMTPRTGPQPGFDHEYPPGATGRKHPRDEPTVHHVTAHLGLQNLLCPSPSLQRRVSTNPSNSTYVKNKGRRFNIQLKKGPEGLGFSITSRDVPIGGSAPIYVKNILPRGAAIQDGRLKAGDRLLEVSGVDLNGKSQEEVVALLRATPMGGLGLPAAPRSEEDDIVLTPDGTQEFMTFEIPLSDSGSAGLGVSVKGNRSKENHADLGIFVKSIINGGWPSTSQ</sequence>
<evidence type="ECO:0000256" key="3">
    <source>
        <dbReference type="ARBA" id="ARBA00022737"/>
    </source>
</evidence>
<dbReference type="GO" id="GO:0007155">
    <property type="term" value="P:cell adhesion"/>
    <property type="evidence" value="ECO:0007669"/>
    <property type="project" value="TreeGrafter"/>
</dbReference>
<dbReference type="Gene3D" id="3.10.20.90">
    <property type="entry name" value="Phosphatidylinositol 3-kinase Catalytic Subunit, Chain A, domain 1"/>
    <property type="match status" value="1"/>
</dbReference>
<dbReference type="EMBL" id="JAAKFY010000024">
    <property type="protein sequence ID" value="KAF3836147.1"/>
    <property type="molecule type" value="Genomic_DNA"/>
</dbReference>
<dbReference type="FunFam" id="3.10.20.90:FF:000017">
    <property type="entry name" value="partitioning defective 3 homolog isoform X2"/>
    <property type="match status" value="1"/>
</dbReference>
<dbReference type="Pfam" id="PF12053">
    <property type="entry name" value="Par3_HAL_N_term"/>
    <property type="match status" value="1"/>
</dbReference>
<dbReference type="InterPro" id="IPR021922">
    <property type="entry name" value="Par3/HAL_N"/>
</dbReference>
<dbReference type="GO" id="GO:0005938">
    <property type="term" value="C:cell cortex"/>
    <property type="evidence" value="ECO:0007669"/>
    <property type="project" value="TreeGrafter"/>
</dbReference>
<evidence type="ECO:0000259" key="6">
    <source>
        <dbReference type="PROSITE" id="PS50106"/>
    </source>
</evidence>
<dbReference type="GO" id="GO:0000226">
    <property type="term" value="P:microtubule cytoskeleton organization"/>
    <property type="evidence" value="ECO:0007669"/>
    <property type="project" value="TreeGrafter"/>
</dbReference>
<proteinExistence type="inferred from homology"/>
<evidence type="ECO:0000313" key="7">
    <source>
        <dbReference type="EMBL" id="KAF3836147.1"/>
    </source>
</evidence>
<dbReference type="InterPro" id="IPR036034">
    <property type="entry name" value="PDZ_sf"/>
</dbReference>
<dbReference type="GO" id="GO:0008104">
    <property type="term" value="P:intracellular protein localization"/>
    <property type="evidence" value="ECO:0007669"/>
    <property type="project" value="TreeGrafter"/>
</dbReference>
<feature type="region of interest" description="Disordered" evidence="5">
    <location>
        <begin position="159"/>
        <end position="242"/>
    </location>
</feature>
<gene>
    <name evidence="7" type="ORF">F7725_028705</name>
</gene>
<dbReference type="GO" id="GO:0035091">
    <property type="term" value="F:phosphatidylinositol binding"/>
    <property type="evidence" value="ECO:0007669"/>
    <property type="project" value="TreeGrafter"/>
</dbReference>
<organism evidence="7 8">
    <name type="scientific">Dissostichus mawsoni</name>
    <name type="common">Antarctic cod</name>
    <dbReference type="NCBI Taxonomy" id="36200"/>
    <lineage>
        <taxon>Eukaryota</taxon>
        <taxon>Metazoa</taxon>
        <taxon>Chordata</taxon>
        <taxon>Craniata</taxon>
        <taxon>Vertebrata</taxon>
        <taxon>Euteleostomi</taxon>
        <taxon>Actinopterygii</taxon>
        <taxon>Neopterygii</taxon>
        <taxon>Teleostei</taxon>
        <taxon>Neoteleostei</taxon>
        <taxon>Acanthomorphata</taxon>
        <taxon>Eupercaria</taxon>
        <taxon>Perciformes</taxon>
        <taxon>Notothenioidei</taxon>
        <taxon>Nototheniidae</taxon>
        <taxon>Dissostichus</taxon>
    </lineage>
</organism>
<dbReference type="GO" id="GO:0005912">
    <property type="term" value="C:adherens junction"/>
    <property type="evidence" value="ECO:0007669"/>
    <property type="project" value="TreeGrafter"/>
</dbReference>
<feature type="region of interest" description="Disordered" evidence="5">
    <location>
        <begin position="351"/>
        <end position="403"/>
    </location>
</feature>
<evidence type="ECO:0000256" key="5">
    <source>
        <dbReference type="SAM" id="MobiDB-lite"/>
    </source>
</evidence>
<dbReference type="FunFam" id="2.30.42.10:FF:000011">
    <property type="entry name" value="partitioning defective 3 homolog isoform X1"/>
    <property type="match status" value="1"/>
</dbReference>
<dbReference type="InterPro" id="IPR001478">
    <property type="entry name" value="PDZ"/>
</dbReference>
<keyword evidence="4" id="KW-0131">Cell cycle</keyword>
<dbReference type="GO" id="GO:0045197">
    <property type="term" value="P:establishment or maintenance of epithelial cell apical/basal polarity"/>
    <property type="evidence" value="ECO:0007669"/>
    <property type="project" value="TreeGrafter"/>
</dbReference>
<dbReference type="Gene3D" id="2.30.42.10">
    <property type="match status" value="3"/>
</dbReference>
<dbReference type="AlphaFoldDB" id="A0A7J5XHR4"/>
<name>A0A7J5XHR4_DISMA</name>
<dbReference type="GO" id="GO:0051660">
    <property type="term" value="P:establishment of centrosome localization"/>
    <property type="evidence" value="ECO:0007669"/>
    <property type="project" value="TreeGrafter"/>
</dbReference>
<dbReference type="PANTHER" id="PTHR16484">
    <property type="entry name" value="PARTITIONING DEFECTIVE 3 RELATED"/>
    <property type="match status" value="1"/>
</dbReference>
<feature type="domain" description="PDZ" evidence="6">
    <location>
        <begin position="246"/>
        <end position="321"/>
    </location>
</feature>
<reference evidence="7 8" key="1">
    <citation type="submission" date="2020-03" db="EMBL/GenBank/DDBJ databases">
        <title>Dissostichus mawsoni Genome sequencing and assembly.</title>
        <authorList>
            <person name="Park H."/>
        </authorList>
    </citation>
    <scope>NUCLEOTIDE SEQUENCE [LARGE SCALE GENOMIC DNA]</scope>
    <source>
        <strain evidence="7">DM0001</strain>
        <tissue evidence="7">Muscle</tissue>
    </source>
</reference>
<evidence type="ECO:0000313" key="8">
    <source>
        <dbReference type="Proteomes" id="UP000518266"/>
    </source>
</evidence>
<dbReference type="Pfam" id="PF00595">
    <property type="entry name" value="PDZ"/>
    <property type="match status" value="2"/>
</dbReference>
<dbReference type="GO" id="GO:0030010">
    <property type="term" value="P:establishment of cell polarity"/>
    <property type="evidence" value="ECO:0007669"/>
    <property type="project" value="TreeGrafter"/>
</dbReference>
<dbReference type="GO" id="GO:0043296">
    <property type="term" value="C:apical junction complex"/>
    <property type="evidence" value="ECO:0007669"/>
    <property type="project" value="TreeGrafter"/>
</dbReference>
<keyword evidence="3" id="KW-0677">Repeat</keyword>
<protein>
    <recommendedName>
        <fullName evidence="6">PDZ domain-containing protein</fullName>
    </recommendedName>
</protein>
<dbReference type="InterPro" id="IPR052213">
    <property type="entry name" value="PAR3"/>
</dbReference>
<dbReference type="PROSITE" id="PS50106">
    <property type="entry name" value="PDZ"/>
    <property type="match status" value="2"/>
</dbReference>
<accession>A0A7J5XHR4</accession>